<comment type="similarity">
    <text evidence="1">Belongs to the eukaryotic ribosomal protein eL43 family.</text>
</comment>
<dbReference type="NCBIfam" id="TIGR00280">
    <property type="entry name" value="eL43_euk_arch"/>
    <property type="match status" value="1"/>
</dbReference>
<dbReference type="PANTHER" id="PTHR48129:SF1">
    <property type="entry name" value="LARGE RIBOSOMAL SUBUNIT PROTEIN EL43"/>
    <property type="match status" value="1"/>
</dbReference>
<dbReference type="GO" id="GO:1990904">
    <property type="term" value="C:ribonucleoprotein complex"/>
    <property type="evidence" value="ECO:0007669"/>
    <property type="project" value="UniProtKB-KW"/>
</dbReference>
<dbReference type="OrthoDB" id="10258345at2759"/>
<dbReference type="GO" id="GO:0006412">
    <property type="term" value="P:translation"/>
    <property type="evidence" value="ECO:0007669"/>
    <property type="project" value="InterPro"/>
</dbReference>
<organism evidence="4 5">
    <name type="scientific">Polytolypa hystricis (strain UAMH7299)</name>
    <dbReference type="NCBI Taxonomy" id="1447883"/>
    <lineage>
        <taxon>Eukaryota</taxon>
        <taxon>Fungi</taxon>
        <taxon>Dikarya</taxon>
        <taxon>Ascomycota</taxon>
        <taxon>Pezizomycotina</taxon>
        <taxon>Eurotiomycetes</taxon>
        <taxon>Eurotiomycetidae</taxon>
        <taxon>Onygenales</taxon>
        <taxon>Onygenales incertae sedis</taxon>
        <taxon>Polytolypa</taxon>
    </lineage>
</organism>
<proteinExistence type="inferred from homology"/>
<dbReference type="Pfam" id="PF01780">
    <property type="entry name" value="Ribosomal_L37ae"/>
    <property type="match status" value="1"/>
</dbReference>
<dbReference type="InterPro" id="IPR050522">
    <property type="entry name" value="Ribosomal_protein_eL43"/>
</dbReference>
<dbReference type="InterPro" id="IPR002674">
    <property type="entry name" value="Ribosomal_eL43"/>
</dbReference>
<dbReference type="SUPFAM" id="SSF57829">
    <property type="entry name" value="Zn-binding ribosomal proteins"/>
    <property type="match status" value="1"/>
</dbReference>
<name>A0A2B7YRE5_POLH7</name>
<dbReference type="STRING" id="1447883.A0A2B7YRE5"/>
<keyword evidence="3" id="KW-0687">Ribonucleoprotein</keyword>
<accession>A0A2B7YRE5</accession>
<dbReference type="InterPro" id="IPR011331">
    <property type="entry name" value="Ribosomal_eL37/eL43"/>
</dbReference>
<dbReference type="GO" id="GO:0003735">
    <property type="term" value="F:structural constituent of ribosome"/>
    <property type="evidence" value="ECO:0007669"/>
    <property type="project" value="InterPro"/>
</dbReference>
<evidence type="ECO:0000256" key="2">
    <source>
        <dbReference type="ARBA" id="ARBA00022980"/>
    </source>
</evidence>
<sequence>MAHRKMLPRIRFTLSEPTILTTSDFDLESSSLRISLTASTHQARQDDEAHKEGRCYRYGASLRKQVKKMEISQHARYTCTFCGKDSVKRLSVGIWECKSCKKTVAGGAWTVSTPAAAATRSTIRRLREIAEV</sequence>
<dbReference type="GO" id="GO:0005840">
    <property type="term" value="C:ribosome"/>
    <property type="evidence" value="ECO:0007669"/>
    <property type="project" value="UniProtKB-KW"/>
</dbReference>
<comment type="caution">
    <text evidence="4">The sequence shown here is derived from an EMBL/GenBank/DDBJ whole genome shotgun (WGS) entry which is preliminary data.</text>
</comment>
<dbReference type="Gene3D" id="2.20.25.30">
    <property type="match status" value="1"/>
</dbReference>
<dbReference type="AlphaFoldDB" id="A0A2B7YRE5"/>
<gene>
    <name evidence="4" type="ORF">AJ80_02180</name>
</gene>
<keyword evidence="5" id="KW-1185">Reference proteome</keyword>
<keyword evidence="2 4" id="KW-0689">Ribosomal protein</keyword>
<dbReference type="EMBL" id="PDNA01000020">
    <property type="protein sequence ID" value="PGH23750.1"/>
    <property type="molecule type" value="Genomic_DNA"/>
</dbReference>
<evidence type="ECO:0000256" key="1">
    <source>
        <dbReference type="ARBA" id="ARBA00008672"/>
    </source>
</evidence>
<protein>
    <submittedName>
        <fullName evidence="4">60S ribosomal protein L37a</fullName>
    </submittedName>
</protein>
<reference evidence="4 5" key="1">
    <citation type="submission" date="2017-10" db="EMBL/GenBank/DDBJ databases">
        <title>Comparative genomics in systemic dimorphic fungi from Ajellomycetaceae.</title>
        <authorList>
            <person name="Munoz J.F."/>
            <person name="Mcewen J.G."/>
            <person name="Clay O.K."/>
            <person name="Cuomo C.A."/>
        </authorList>
    </citation>
    <scope>NUCLEOTIDE SEQUENCE [LARGE SCALE GENOMIC DNA]</scope>
    <source>
        <strain evidence="4 5">UAMH7299</strain>
    </source>
</reference>
<dbReference type="Proteomes" id="UP000224634">
    <property type="component" value="Unassembled WGS sequence"/>
</dbReference>
<evidence type="ECO:0000313" key="5">
    <source>
        <dbReference type="Proteomes" id="UP000224634"/>
    </source>
</evidence>
<dbReference type="PANTHER" id="PTHR48129">
    <property type="entry name" value="60S RIBOSOMAL PROTEIN L37A"/>
    <property type="match status" value="1"/>
</dbReference>
<evidence type="ECO:0000256" key="3">
    <source>
        <dbReference type="ARBA" id="ARBA00023274"/>
    </source>
</evidence>
<evidence type="ECO:0000313" key="4">
    <source>
        <dbReference type="EMBL" id="PGH23750.1"/>
    </source>
</evidence>
<dbReference type="InterPro" id="IPR011332">
    <property type="entry name" value="Ribosomal_zn-bd"/>
</dbReference>